<dbReference type="STRING" id="1227499.C493_09308"/>
<comment type="caution">
    <text evidence="2">The sequence shown here is derived from an EMBL/GenBank/DDBJ whole genome shotgun (WGS) entry which is preliminary data.</text>
</comment>
<proteinExistence type="predicted"/>
<organism evidence="2 3">
    <name type="scientific">Natronolimnohabitans innermongolicus JCM 12255</name>
    <dbReference type="NCBI Taxonomy" id="1227499"/>
    <lineage>
        <taxon>Archaea</taxon>
        <taxon>Methanobacteriati</taxon>
        <taxon>Methanobacteriota</taxon>
        <taxon>Stenosarchaea group</taxon>
        <taxon>Halobacteria</taxon>
        <taxon>Halobacteriales</taxon>
        <taxon>Natrialbaceae</taxon>
        <taxon>Natronolimnohabitans</taxon>
    </lineage>
</organism>
<protein>
    <submittedName>
        <fullName evidence="2">Uncharacterized protein</fullName>
    </submittedName>
</protein>
<evidence type="ECO:0000313" key="2">
    <source>
        <dbReference type="EMBL" id="ELY57014.1"/>
    </source>
</evidence>
<feature type="compositionally biased region" description="Basic and acidic residues" evidence="1">
    <location>
        <begin position="24"/>
        <end position="35"/>
    </location>
</feature>
<reference evidence="2 3" key="1">
    <citation type="journal article" date="2014" name="PLoS Genet.">
        <title>Phylogenetically driven sequencing of extremely halophilic archaea reveals strategies for static and dynamic osmo-response.</title>
        <authorList>
            <person name="Becker E.A."/>
            <person name="Seitzer P.M."/>
            <person name="Tritt A."/>
            <person name="Larsen D."/>
            <person name="Krusor M."/>
            <person name="Yao A.I."/>
            <person name="Wu D."/>
            <person name="Madern D."/>
            <person name="Eisen J.A."/>
            <person name="Darling A.E."/>
            <person name="Facciotti M.T."/>
        </authorList>
    </citation>
    <scope>NUCLEOTIDE SEQUENCE [LARGE SCALE GENOMIC DNA]</scope>
    <source>
        <strain evidence="2 3">JCM 12255</strain>
    </source>
</reference>
<gene>
    <name evidence="2" type="ORF">C493_09308</name>
</gene>
<feature type="compositionally biased region" description="Low complexity" evidence="1">
    <location>
        <begin position="36"/>
        <end position="46"/>
    </location>
</feature>
<dbReference type="EMBL" id="AOHZ01000043">
    <property type="protein sequence ID" value="ELY57014.1"/>
    <property type="molecule type" value="Genomic_DNA"/>
</dbReference>
<evidence type="ECO:0000256" key="1">
    <source>
        <dbReference type="SAM" id="MobiDB-lite"/>
    </source>
</evidence>
<dbReference type="Proteomes" id="UP000011602">
    <property type="component" value="Unassembled WGS sequence"/>
</dbReference>
<feature type="region of interest" description="Disordered" evidence="1">
    <location>
        <begin position="1"/>
        <end position="60"/>
    </location>
</feature>
<accession>L9X5H2</accession>
<evidence type="ECO:0000313" key="3">
    <source>
        <dbReference type="Proteomes" id="UP000011602"/>
    </source>
</evidence>
<sequence>MTNGTTDDGTDRHDEFRVPTAGRSETEPRTERLDTGSDSPSGGSSDQAQPHHDHDRDSNT</sequence>
<feature type="compositionally biased region" description="Basic and acidic residues" evidence="1">
    <location>
        <begin position="49"/>
        <end position="60"/>
    </location>
</feature>
<keyword evidence="3" id="KW-1185">Reference proteome</keyword>
<dbReference type="AlphaFoldDB" id="L9X5H2"/>
<name>L9X5H2_9EURY</name>